<sequence>MHKKASYGGGRVDSLGDHRIAMAFAIASLRASDDIIIEDCANVATSFPDFVELATRIGMGVSVEGAHE</sequence>
<dbReference type="SUPFAM" id="SSF55205">
    <property type="entry name" value="EPT/RTPC-like"/>
    <property type="match status" value="1"/>
</dbReference>
<dbReference type="Gene3D" id="3.65.10.10">
    <property type="entry name" value="Enolpyruvate transferase domain"/>
    <property type="match status" value="1"/>
</dbReference>
<dbReference type="Pfam" id="PF00275">
    <property type="entry name" value="EPSP_synthase"/>
    <property type="match status" value="1"/>
</dbReference>
<dbReference type="InterPro" id="IPR001986">
    <property type="entry name" value="Enolpyruvate_Tfrase_dom"/>
</dbReference>
<dbReference type="Proteomes" id="UP000289555">
    <property type="component" value="Chromosome"/>
</dbReference>
<evidence type="ECO:0000313" key="3">
    <source>
        <dbReference type="EMBL" id="BBI50663.1"/>
    </source>
</evidence>
<gene>
    <name evidence="3" type="ORF">HORIV_30840</name>
</gene>
<dbReference type="InterPro" id="IPR013792">
    <property type="entry name" value="RNA3'P_cycl/enolpyr_Trfase_a/b"/>
</dbReference>
<name>A0ABN5WUU0_9GAMM</name>
<dbReference type="InterPro" id="IPR036968">
    <property type="entry name" value="Enolpyruvate_Tfrase_sf"/>
</dbReference>
<evidence type="ECO:0000313" key="4">
    <source>
        <dbReference type="Proteomes" id="UP000289555"/>
    </source>
</evidence>
<keyword evidence="1" id="KW-0808">Transferase</keyword>
<evidence type="ECO:0000256" key="1">
    <source>
        <dbReference type="ARBA" id="ARBA00022679"/>
    </source>
</evidence>
<dbReference type="PANTHER" id="PTHR21090">
    <property type="entry name" value="AROM/DEHYDROQUINATE SYNTHASE"/>
    <property type="match status" value="1"/>
</dbReference>
<dbReference type="PANTHER" id="PTHR21090:SF5">
    <property type="entry name" value="PENTAFUNCTIONAL AROM POLYPEPTIDE"/>
    <property type="match status" value="1"/>
</dbReference>
<proteinExistence type="predicted"/>
<reference evidence="4" key="1">
    <citation type="journal article" date="2019" name="Microbiol. Resour. Announc.">
        <title>Complete Genome Sequence of Halomonas olivaria, a Moderately Halophilic Bacterium Isolated from Olive Processing Effluents, Obtained by Nanopore Sequencing.</title>
        <authorList>
            <person name="Nagata S."/>
            <person name="Ii K.M."/>
            <person name="Tsukimi T."/>
            <person name="Miura M.C."/>
            <person name="Galipon J."/>
            <person name="Arakawa K."/>
        </authorList>
    </citation>
    <scope>NUCLEOTIDE SEQUENCE [LARGE SCALE GENOMIC DNA]</scope>
    <source>
        <strain evidence="4">TYRC17</strain>
    </source>
</reference>
<keyword evidence="4" id="KW-1185">Reference proteome</keyword>
<dbReference type="EMBL" id="AP019416">
    <property type="protein sequence ID" value="BBI50663.1"/>
    <property type="molecule type" value="Genomic_DNA"/>
</dbReference>
<accession>A0ABN5WUU0</accession>
<protein>
    <recommendedName>
        <fullName evidence="2">Enolpyruvate transferase domain-containing protein</fullName>
    </recommendedName>
</protein>
<organism evidence="3 4">
    <name type="scientific">Vreelandella olivaria</name>
    <dbReference type="NCBI Taxonomy" id="390919"/>
    <lineage>
        <taxon>Bacteria</taxon>
        <taxon>Pseudomonadati</taxon>
        <taxon>Pseudomonadota</taxon>
        <taxon>Gammaproteobacteria</taxon>
        <taxon>Oceanospirillales</taxon>
        <taxon>Halomonadaceae</taxon>
        <taxon>Vreelandella</taxon>
    </lineage>
</organism>
<feature type="domain" description="Enolpyruvate transferase" evidence="2">
    <location>
        <begin position="7"/>
        <end position="52"/>
    </location>
</feature>
<evidence type="ECO:0000259" key="2">
    <source>
        <dbReference type="Pfam" id="PF00275"/>
    </source>
</evidence>